<feature type="domain" description="Calponin-homology (CH)" evidence="3">
    <location>
        <begin position="20"/>
        <end position="131"/>
    </location>
</feature>
<reference evidence="4 5" key="1">
    <citation type="submission" date="2019-01" db="EMBL/GenBank/DDBJ databases">
        <title>Genomes sequencing and comparative genomics of infectious freshwater microsporidia, Cucumispora dikerogammari and Thelohania contejeani.</title>
        <authorList>
            <person name="Cormier A."/>
            <person name="Giraud I."/>
            <person name="Wattier R."/>
            <person name="Teixeira M."/>
            <person name="Grandjean F."/>
            <person name="Rigaud T."/>
            <person name="Cordaux R."/>
        </authorList>
    </citation>
    <scope>NUCLEOTIDE SEQUENCE [LARGE SCALE GENOMIC DNA]</scope>
    <source>
        <strain evidence="4">T1</strain>
        <tissue evidence="4">Spores</tissue>
    </source>
</reference>
<organism evidence="4 5">
    <name type="scientific">Astathelohania contejeani</name>
    <dbReference type="NCBI Taxonomy" id="164912"/>
    <lineage>
        <taxon>Eukaryota</taxon>
        <taxon>Fungi</taxon>
        <taxon>Fungi incertae sedis</taxon>
        <taxon>Microsporidia</taxon>
        <taxon>Astathelohaniidae</taxon>
        <taxon>Astathelohania</taxon>
    </lineage>
</organism>
<dbReference type="PANTHER" id="PTHR19961">
    <property type="entry name" value="FIMBRIN/PLASTIN"/>
    <property type="match status" value="1"/>
</dbReference>
<evidence type="ECO:0000313" key="4">
    <source>
        <dbReference type="EMBL" id="KAF7684300.1"/>
    </source>
</evidence>
<feature type="domain" description="Calponin-homology (CH)" evidence="3">
    <location>
        <begin position="215"/>
        <end position="325"/>
    </location>
</feature>
<dbReference type="EMBL" id="SBIQ01000019">
    <property type="protein sequence ID" value="KAF7684300.1"/>
    <property type="molecule type" value="Genomic_DNA"/>
</dbReference>
<dbReference type="Gene3D" id="1.10.418.10">
    <property type="entry name" value="Calponin-like domain"/>
    <property type="match status" value="2"/>
</dbReference>
<evidence type="ECO:0000313" key="5">
    <source>
        <dbReference type="Proteomes" id="UP001516464"/>
    </source>
</evidence>
<gene>
    <name evidence="4" type="primary">PLS3</name>
    <name evidence="4" type="ORF">TCON_0515</name>
</gene>
<keyword evidence="2" id="KW-0009">Actin-binding</keyword>
<evidence type="ECO:0000256" key="1">
    <source>
        <dbReference type="ARBA" id="ARBA00022737"/>
    </source>
</evidence>
<dbReference type="PROSITE" id="PS50021">
    <property type="entry name" value="CH"/>
    <property type="match status" value="2"/>
</dbReference>
<dbReference type="InterPro" id="IPR001715">
    <property type="entry name" value="CH_dom"/>
</dbReference>
<accession>A0ABQ7I1K8</accession>
<dbReference type="SUPFAM" id="SSF47576">
    <property type="entry name" value="Calponin-homology domain, CH-domain"/>
    <property type="match status" value="2"/>
</dbReference>
<comment type="caution">
    <text evidence="4">The sequence shown here is derived from an EMBL/GenBank/DDBJ whole genome shotgun (WGS) entry which is preliminary data.</text>
</comment>
<protein>
    <submittedName>
        <fullName evidence="4">Plastin-3</fullName>
    </submittedName>
</protein>
<keyword evidence="5" id="KW-1185">Reference proteome</keyword>
<dbReference type="PANTHER" id="PTHR19961:SF18">
    <property type="entry name" value="FI19014P1"/>
    <property type="match status" value="1"/>
</dbReference>
<dbReference type="Pfam" id="PF00307">
    <property type="entry name" value="CH"/>
    <property type="match status" value="2"/>
</dbReference>
<keyword evidence="1" id="KW-0677">Repeat</keyword>
<name>A0ABQ7I1K8_9MICR</name>
<dbReference type="Proteomes" id="UP001516464">
    <property type="component" value="Unassembled WGS sequence"/>
</dbReference>
<proteinExistence type="predicted"/>
<evidence type="ECO:0000259" key="3">
    <source>
        <dbReference type="PROSITE" id="PS50021"/>
    </source>
</evidence>
<dbReference type="InterPro" id="IPR036872">
    <property type="entry name" value="CH_dom_sf"/>
</dbReference>
<sequence length="404" mass="47331">MILIKDFPKLNKFIKEDNIKKEIKSIALLIQAILPSVFEYDFKACFFKQLEDGIIIAHLINLIIPNTIKTMKLSKVHENCTLLKKRIFLDEIIRNAQNIGLQTMNIGVDDILNQRPSPVLGFLLSIIKILLKKKEYSHLSLKPKIESSESSDSYSECKTNEAINKKYENNISECRNEERSTSQIELRAIITTKKSFDEIKYEKKINKKVIEDKHDIEKLNILNWINHIIKYNEFTKIFINLKVRNLSSDLSDSVVYCILLESIAGNILGDVTKFIDNADLSYRAEQIVQCSNILGFENSISCIQILEGCEKNNFLFLKKIYDRYWSNEKNYSCYKKENYKKPNTNIITAYENLEIIRGELKLFNRTLDIMIRELEIINMLNKKNKKKKAKWYEKALRFLFGNCY</sequence>
<evidence type="ECO:0000256" key="2">
    <source>
        <dbReference type="ARBA" id="ARBA00023203"/>
    </source>
</evidence>
<dbReference type="InterPro" id="IPR039959">
    <property type="entry name" value="Fimbrin/Plastin"/>
</dbReference>